<evidence type="ECO:0000256" key="1">
    <source>
        <dbReference type="ARBA" id="ARBA00006303"/>
    </source>
</evidence>
<dbReference type="SUPFAM" id="SSF55681">
    <property type="entry name" value="Class II aaRS and biotin synthetases"/>
    <property type="match status" value="1"/>
</dbReference>
<dbReference type="GO" id="GO:0005737">
    <property type="term" value="C:cytoplasm"/>
    <property type="evidence" value="ECO:0007669"/>
    <property type="project" value="InterPro"/>
</dbReference>
<dbReference type="Pfam" id="PF01336">
    <property type="entry name" value="tRNA_anti-codon"/>
    <property type="match status" value="1"/>
</dbReference>
<dbReference type="GO" id="GO:0004815">
    <property type="term" value="F:aspartate-tRNA ligase activity"/>
    <property type="evidence" value="ECO:0007669"/>
    <property type="project" value="TreeGrafter"/>
</dbReference>
<dbReference type="Proteomes" id="UP000601435">
    <property type="component" value="Unassembled WGS sequence"/>
</dbReference>
<evidence type="ECO:0000259" key="7">
    <source>
        <dbReference type="PROSITE" id="PS50862"/>
    </source>
</evidence>
<accession>A0A812LL93</accession>
<reference evidence="8" key="1">
    <citation type="submission" date="2021-02" db="EMBL/GenBank/DDBJ databases">
        <authorList>
            <person name="Dougan E. K."/>
            <person name="Rhodes N."/>
            <person name="Thang M."/>
            <person name="Chan C."/>
        </authorList>
    </citation>
    <scope>NUCLEOTIDE SEQUENCE</scope>
</reference>
<gene>
    <name evidence="8" type="primary">aspS</name>
    <name evidence="8" type="ORF">SNEC2469_LOCUS4553</name>
</gene>
<dbReference type="AlphaFoldDB" id="A0A812LL93"/>
<dbReference type="Gene3D" id="3.30.1360.30">
    <property type="entry name" value="GAD-like domain"/>
    <property type="match status" value="1"/>
</dbReference>
<evidence type="ECO:0000256" key="2">
    <source>
        <dbReference type="ARBA" id="ARBA00022598"/>
    </source>
</evidence>
<comment type="similarity">
    <text evidence="1">Belongs to the class-II aminoacyl-tRNA synthetase family. Type 1 subfamily.</text>
</comment>
<proteinExistence type="inferred from homology"/>
<dbReference type="GO" id="GO:0005524">
    <property type="term" value="F:ATP binding"/>
    <property type="evidence" value="ECO:0007669"/>
    <property type="project" value="UniProtKB-KW"/>
</dbReference>
<feature type="domain" description="Aminoacyl-transfer RNA synthetases class-II family profile" evidence="7">
    <location>
        <begin position="216"/>
        <end position="648"/>
    </location>
</feature>
<dbReference type="EMBL" id="CAJNJA010009087">
    <property type="protein sequence ID" value="CAE7242985.1"/>
    <property type="molecule type" value="Genomic_DNA"/>
</dbReference>
<evidence type="ECO:0000256" key="5">
    <source>
        <dbReference type="ARBA" id="ARBA00022917"/>
    </source>
</evidence>
<dbReference type="GO" id="GO:0006422">
    <property type="term" value="P:aspartyl-tRNA aminoacylation"/>
    <property type="evidence" value="ECO:0007669"/>
    <property type="project" value="TreeGrafter"/>
</dbReference>
<dbReference type="InterPro" id="IPR029351">
    <property type="entry name" value="GAD_dom"/>
</dbReference>
<dbReference type="InterPro" id="IPR012340">
    <property type="entry name" value="NA-bd_OB-fold"/>
</dbReference>
<dbReference type="CDD" id="cd00777">
    <property type="entry name" value="AspRS_core"/>
    <property type="match status" value="1"/>
</dbReference>
<dbReference type="PRINTS" id="PR01042">
    <property type="entry name" value="TRNASYNTHASP"/>
</dbReference>
<dbReference type="PANTHER" id="PTHR22594:SF5">
    <property type="entry name" value="ASPARTATE--TRNA LIGASE, MITOCHONDRIAL"/>
    <property type="match status" value="1"/>
</dbReference>
<dbReference type="InterPro" id="IPR047089">
    <property type="entry name" value="Asp-tRNA-ligase_1_N"/>
</dbReference>
<dbReference type="PROSITE" id="PS51257">
    <property type="entry name" value="PROKAR_LIPOPROTEIN"/>
    <property type="match status" value="1"/>
</dbReference>
<keyword evidence="2" id="KW-0436">Ligase</keyword>
<dbReference type="SUPFAM" id="SSF50249">
    <property type="entry name" value="Nucleic acid-binding proteins"/>
    <property type="match status" value="1"/>
</dbReference>
<evidence type="ECO:0000313" key="8">
    <source>
        <dbReference type="EMBL" id="CAE7242985.1"/>
    </source>
</evidence>
<dbReference type="Pfam" id="PF02938">
    <property type="entry name" value="GAD"/>
    <property type="match status" value="1"/>
</dbReference>
<dbReference type="InterPro" id="IPR004115">
    <property type="entry name" value="GAD-like_sf"/>
</dbReference>
<organism evidence="8 9">
    <name type="scientific">Symbiodinium necroappetens</name>
    <dbReference type="NCBI Taxonomy" id="1628268"/>
    <lineage>
        <taxon>Eukaryota</taxon>
        <taxon>Sar</taxon>
        <taxon>Alveolata</taxon>
        <taxon>Dinophyceae</taxon>
        <taxon>Suessiales</taxon>
        <taxon>Symbiodiniaceae</taxon>
        <taxon>Symbiodinium</taxon>
    </lineage>
</organism>
<dbReference type="SUPFAM" id="SSF55261">
    <property type="entry name" value="GAD domain-like"/>
    <property type="match status" value="1"/>
</dbReference>
<dbReference type="NCBIfam" id="TIGR00459">
    <property type="entry name" value="aspS_bact"/>
    <property type="match status" value="1"/>
</dbReference>
<evidence type="ECO:0000256" key="4">
    <source>
        <dbReference type="ARBA" id="ARBA00022840"/>
    </source>
</evidence>
<keyword evidence="9" id="KW-1185">Reference proteome</keyword>
<keyword evidence="3" id="KW-0547">Nucleotide-binding</keyword>
<dbReference type="InterPro" id="IPR004365">
    <property type="entry name" value="NA-bd_OB_tRNA"/>
</dbReference>
<dbReference type="Gene3D" id="2.40.50.140">
    <property type="entry name" value="Nucleic acid-binding proteins"/>
    <property type="match status" value="1"/>
</dbReference>
<dbReference type="HAMAP" id="MF_00044">
    <property type="entry name" value="Asp_tRNA_synth_type1"/>
    <property type="match status" value="1"/>
</dbReference>
<dbReference type="GO" id="GO:0003676">
    <property type="term" value="F:nucleic acid binding"/>
    <property type="evidence" value="ECO:0007669"/>
    <property type="project" value="InterPro"/>
</dbReference>
<dbReference type="PROSITE" id="PS50862">
    <property type="entry name" value="AA_TRNA_LIGASE_II"/>
    <property type="match status" value="1"/>
</dbReference>
<evidence type="ECO:0000256" key="6">
    <source>
        <dbReference type="ARBA" id="ARBA00023146"/>
    </source>
</evidence>
<dbReference type="InterPro" id="IPR002312">
    <property type="entry name" value="Asp/Asn-tRNA-synth_IIb"/>
</dbReference>
<dbReference type="InterPro" id="IPR045864">
    <property type="entry name" value="aa-tRNA-synth_II/BPL/LPL"/>
</dbReference>
<name>A0A812LL93_9DINO</name>
<keyword evidence="5" id="KW-0648">Protein biosynthesis</keyword>
<dbReference type="PANTHER" id="PTHR22594">
    <property type="entry name" value="ASPARTYL/LYSYL-TRNA SYNTHETASE"/>
    <property type="match status" value="1"/>
</dbReference>
<dbReference type="InterPro" id="IPR004524">
    <property type="entry name" value="Asp-tRNA-ligase_1"/>
</dbReference>
<dbReference type="InterPro" id="IPR047090">
    <property type="entry name" value="AspRS_core"/>
</dbReference>
<dbReference type="InterPro" id="IPR006195">
    <property type="entry name" value="aa-tRNA-synth_II"/>
</dbReference>
<protein>
    <submittedName>
        <fullName evidence="8">AspS protein</fullName>
    </submittedName>
</protein>
<evidence type="ECO:0000256" key="3">
    <source>
        <dbReference type="ARBA" id="ARBA00022741"/>
    </source>
</evidence>
<comment type="caution">
    <text evidence="8">The sequence shown here is derived from an EMBL/GenBank/DDBJ whole genome shotgun (WGS) entry which is preliminary data.</text>
</comment>
<dbReference type="OrthoDB" id="439710at2759"/>
<dbReference type="Gene3D" id="3.30.930.10">
    <property type="entry name" value="Bira Bifunctional Protein, Domain 2"/>
    <property type="match status" value="1"/>
</dbReference>
<keyword evidence="4" id="KW-0067">ATP-binding</keyword>
<keyword evidence="6" id="KW-0030">Aminoacyl-tRNA synthetase</keyword>
<sequence>MCIDGLRNCNGFCFGAVASCQCDFAAGSCQYLSGAHGLQALGWPWKMAHAFQTGHRTHSCGELRKEDVGQLVTVCGWVQMSRDMNHFAFVDLRDRYGITQVVFPKEGADEAGLQRYEQARNLGREFVVKVTGKAGRFFAVNSTVSDLATDSQVVERIQKNAKTGDIEIVADQLEVLNSSSTPPFKIEDATDANEDTRMRYRYLDIRRNPIKDAILLRNKVTRLVREYLGDLEFCEVETPVLIKSTPEGARDFVVPSRMNPGQFYALPQSPQTFKQLLMVGGLDRYFQIVKCFRDEELRADRQPEFTQIDCEMSFVQQEDVLRIFEGMIHQIFKSLCGHEFPPFQRMEYSEAMDRFGIDKPDLRYDMELVDLTEVSKGKNFKMFDDAELVVGMCCKGIGSWSGKKVKDLEKKATGQEVGASALVWLKINPDGTYDCSAKKFFTDEDYVKWVEKANAKPGGCGPGDLLLIIAGKKLQTQESMGKFRHLMGTELGLRSEGFRALWVVNFPMLEWDEDEGRFTAKHHPFTSPWTEDIEKMVSLDHKDPKLAEVRANAYDMVINGVEVGGGSVRIHERPLQEKVFSVLGFSKEEALAQFGFLMGAFEYGAPPHAGLAFGLDRLCTIIGGKATIRDFIAFPKNNMGRDTMINTPAAITSAQLAELSITTTVDEDGKPKASGYPA</sequence>
<dbReference type="InterPro" id="IPR004364">
    <property type="entry name" value="Aa-tRNA-synt_II"/>
</dbReference>
<dbReference type="NCBIfam" id="NF001750">
    <property type="entry name" value="PRK00476.1"/>
    <property type="match status" value="1"/>
</dbReference>
<dbReference type="CDD" id="cd04317">
    <property type="entry name" value="EcAspRS_like_N"/>
    <property type="match status" value="1"/>
</dbReference>
<dbReference type="Pfam" id="PF00152">
    <property type="entry name" value="tRNA-synt_2"/>
    <property type="match status" value="1"/>
</dbReference>
<evidence type="ECO:0000313" key="9">
    <source>
        <dbReference type="Proteomes" id="UP000601435"/>
    </source>
</evidence>